<sequence>MKRMLWLLIPLLTACAAAETHRCRSANAITEDEKQVLEQRVMEHEFIPGCVTEAINDSLEHCARSTAEDLSFEQWQAIYQRCQVE</sequence>
<evidence type="ECO:0000256" key="1">
    <source>
        <dbReference type="SAM" id="SignalP"/>
    </source>
</evidence>
<reference evidence="2" key="1">
    <citation type="submission" date="2021-12" db="EMBL/GenBank/DDBJ databases">
        <authorList>
            <person name="Rodrigo-Torres L."/>
            <person name="Arahal R. D."/>
            <person name="Lucena T."/>
        </authorList>
    </citation>
    <scope>NUCLEOTIDE SEQUENCE</scope>
    <source>
        <strain evidence="2">CECT 8267</strain>
    </source>
</reference>
<keyword evidence="3" id="KW-1185">Reference proteome</keyword>
<feature type="chain" id="PRO_5045509856" evidence="1">
    <location>
        <begin position="19"/>
        <end position="85"/>
    </location>
</feature>
<evidence type="ECO:0000313" key="2">
    <source>
        <dbReference type="EMBL" id="CAH0991238.1"/>
    </source>
</evidence>
<evidence type="ECO:0000313" key="3">
    <source>
        <dbReference type="Proteomes" id="UP000838100"/>
    </source>
</evidence>
<feature type="signal peptide" evidence="1">
    <location>
        <begin position="1"/>
        <end position="18"/>
    </location>
</feature>
<dbReference type="RefSeq" id="WP_237443895.1">
    <property type="nucleotide sequence ID" value="NZ_CAKLPX010000001.1"/>
</dbReference>
<accession>A0ABN8EI03</accession>
<dbReference type="PROSITE" id="PS51257">
    <property type="entry name" value="PROKAR_LIPOPROTEIN"/>
    <property type="match status" value="1"/>
</dbReference>
<gene>
    <name evidence="2" type="ORF">SIN8267_01340</name>
</gene>
<protein>
    <submittedName>
        <fullName evidence="2">Uncharacterized protein</fullName>
    </submittedName>
</protein>
<dbReference type="Proteomes" id="UP000838100">
    <property type="component" value="Unassembled WGS sequence"/>
</dbReference>
<keyword evidence="1" id="KW-0732">Signal</keyword>
<comment type="caution">
    <text evidence="2">The sequence shown here is derived from an EMBL/GenBank/DDBJ whole genome shotgun (WGS) entry which is preliminary data.</text>
</comment>
<proteinExistence type="predicted"/>
<organism evidence="2 3">
    <name type="scientific">Sinobacterium norvegicum</name>
    <dbReference type="NCBI Taxonomy" id="1641715"/>
    <lineage>
        <taxon>Bacteria</taxon>
        <taxon>Pseudomonadati</taxon>
        <taxon>Pseudomonadota</taxon>
        <taxon>Gammaproteobacteria</taxon>
        <taxon>Cellvibrionales</taxon>
        <taxon>Spongiibacteraceae</taxon>
        <taxon>Sinobacterium</taxon>
    </lineage>
</organism>
<dbReference type="EMBL" id="CAKLPX010000001">
    <property type="protein sequence ID" value="CAH0991238.1"/>
    <property type="molecule type" value="Genomic_DNA"/>
</dbReference>
<name>A0ABN8EI03_9GAMM</name>